<dbReference type="GO" id="GO:0012505">
    <property type="term" value="C:endomembrane system"/>
    <property type="evidence" value="ECO:0007669"/>
    <property type="project" value="UniProtKB-SubCell"/>
</dbReference>
<name>A0A7T7WII1_9GAMM</name>
<sequence length="618" mass="68575">MSILLQIALVLAIALFMVPLSHKLRLPTVLGYLLTGLIIGSSALALISAPEVMQTFIQISLLALMFWIGLQLRPQRILQLGQPLWFMAILQVLSTTLILSLLAWFFLDQNLVSSIVIGLAGSLSAMTLVTQFLNNQQQLATSYGQSAYANTLIHALIAIPIIAAIPLFAGVSSTEHGIAYFAAMMATFTGLFLCNRYFMQPLYRWIAKSGRHELHSIVTIVIFLGLLVLMDTLGLNLYLAALFSGMLLADSDFRISIEKSLQPFSGLLIGLAFISLGMSLQFADVLTQPVLIIAGTLSLILIKFAITLGLARYYQHSWRNSTLLAASVAQSGEFAFLALIIALSQQIVTPALLSPLMWMASLSMLLTPAFYWLLHNQILPRLDRQNHLAATFDIESLPPNTAPILLIGFGRFGQIIARILLQQQQKFSVMDSNIEATELLTSYGITFYQANATEPEALAQANLDTVQHVIVAIDDIEDSLLTVRHLRLNYPDMSLWVRARNRHHVHLLQELGVERIWRETYASALELSQCLLVQLSGLSEEQAQQKIHEFHTHDQKLLNRQFHPDTESPFNFAGSGNTLAELEHLLAQDQLKKAPEQDTDTQQDNNASGIDAIRDDLA</sequence>
<feature type="transmembrane region" description="Helical" evidence="11">
    <location>
        <begin position="29"/>
        <end position="49"/>
    </location>
</feature>
<feature type="transmembrane region" description="Helical" evidence="11">
    <location>
        <begin position="177"/>
        <end position="194"/>
    </location>
</feature>
<evidence type="ECO:0000256" key="5">
    <source>
        <dbReference type="ARBA" id="ARBA00022692"/>
    </source>
</evidence>
<keyword evidence="4" id="KW-0633">Potassium transport</keyword>
<dbReference type="RefSeq" id="WP_200229580.1">
    <property type="nucleotide sequence ID" value="NZ_CP060811.1"/>
</dbReference>
<dbReference type="Proteomes" id="UP000596079">
    <property type="component" value="Chromosome"/>
</dbReference>
<keyword evidence="2" id="KW-0813">Transport</keyword>
<keyword evidence="6" id="KW-0630">Potassium</keyword>
<dbReference type="GO" id="GO:0005886">
    <property type="term" value="C:plasma membrane"/>
    <property type="evidence" value="ECO:0007669"/>
    <property type="project" value="TreeGrafter"/>
</dbReference>
<feature type="transmembrane region" description="Helical" evidence="11">
    <location>
        <begin position="265"/>
        <end position="283"/>
    </location>
</feature>
<evidence type="ECO:0000256" key="3">
    <source>
        <dbReference type="ARBA" id="ARBA00022449"/>
    </source>
</evidence>
<dbReference type="Gene3D" id="1.20.1530.20">
    <property type="match status" value="1"/>
</dbReference>
<feature type="transmembrane region" description="Helical" evidence="11">
    <location>
        <begin position="84"/>
        <end position="105"/>
    </location>
</feature>
<feature type="transmembrane region" description="Helical" evidence="11">
    <location>
        <begin position="111"/>
        <end position="130"/>
    </location>
</feature>
<reference evidence="13 14" key="1">
    <citation type="submission" date="2020-08" db="EMBL/GenBank/DDBJ databases">
        <title>Emergence of ISAba1-mediated novel tet(X) in Acinetobacter variabilis from a chicken farm.</title>
        <authorList>
            <person name="Peng K."/>
            <person name="Li R."/>
        </authorList>
    </citation>
    <scope>NUCLEOTIDE SEQUENCE [LARGE SCALE GENOMIC DNA]</scope>
    <source>
        <strain evidence="13 14">XM9F202-2</strain>
    </source>
</reference>
<dbReference type="Pfam" id="PF00999">
    <property type="entry name" value="Na_H_Exchanger"/>
    <property type="match status" value="1"/>
</dbReference>
<dbReference type="EMBL" id="CP060811">
    <property type="protein sequence ID" value="QQN88368.1"/>
    <property type="molecule type" value="Genomic_DNA"/>
</dbReference>
<evidence type="ECO:0000256" key="6">
    <source>
        <dbReference type="ARBA" id="ARBA00022958"/>
    </source>
</evidence>
<dbReference type="GO" id="GO:0006813">
    <property type="term" value="P:potassium ion transport"/>
    <property type="evidence" value="ECO:0007669"/>
    <property type="project" value="UniProtKB-KW"/>
</dbReference>
<dbReference type="InterPro" id="IPR006153">
    <property type="entry name" value="Cation/H_exchanger_TM"/>
</dbReference>
<dbReference type="SUPFAM" id="SSF51735">
    <property type="entry name" value="NAD(P)-binding Rossmann-fold domains"/>
    <property type="match status" value="1"/>
</dbReference>
<feature type="transmembrane region" description="Helical" evidence="11">
    <location>
        <begin position="55"/>
        <end position="72"/>
    </location>
</feature>
<organism evidence="13 14">
    <name type="scientific">Acinetobacter variabilis</name>
    <dbReference type="NCBI Taxonomy" id="70346"/>
    <lineage>
        <taxon>Bacteria</taxon>
        <taxon>Pseudomonadati</taxon>
        <taxon>Pseudomonadota</taxon>
        <taxon>Gammaproteobacteria</taxon>
        <taxon>Moraxellales</taxon>
        <taxon>Moraxellaceae</taxon>
        <taxon>Acinetobacter</taxon>
    </lineage>
</organism>
<keyword evidence="8" id="KW-0406">Ion transport</keyword>
<evidence type="ECO:0000256" key="2">
    <source>
        <dbReference type="ARBA" id="ARBA00022448"/>
    </source>
</evidence>
<feature type="transmembrane region" description="Helical" evidence="11">
    <location>
        <begin position="323"/>
        <end position="344"/>
    </location>
</feature>
<evidence type="ECO:0000256" key="9">
    <source>
        <dbReference type="ARBA" id="ARBA00023136"/>
    </source>
</evidence>
<dbReference type="InterPro" id="IPR036291">
    <property type="entry name" value="NAD(P)-bd_dom_sf"/>
</dbReference>
<gene>
    <name evidence="13" type="ORF">IAQ69_01370</name>
</gene>
<evidence type="ECO:0000256" key="4">
    <source>
        <dbReference type="ARBA" id="ARBA00022538"/>
    </source>
</evidence>
<feature type="transmembrane region" description="Helical" evidence="11">
    <location>
        <begin position="214"/>
        <end position="230"/>
    </location>
</feature>
<evidence type="ECO:0000256" key="1">
    <source>
        <dbReference type="ARBA" id="ARBA00004127"/>
    </source>
</evidence>
<keyword evidence="5 11" id="KW-0812">Transmembrane</keyword>
<dbReference type="InterPro" id="IPR038770">
    <property type="entry name" value="Na+/solute_symporter_sf"/>
</dbReference>
<evidence type="ECO:0000313" key="14">
    <source>
        <dbReference type="Proteomes" id="UP000596079"/>
    </source>
</evidence>
<feature type="region of interest" description="Disordered" evidence="10">
    <location>
        <begin position="586"/>
        <end position="618"/>
    </location>
</feature>
<evidence type="ECO:0000256" key="8">
    <source>
        <dbReference type="ARBA" id="ARBA00023065"/>
    </source>
</evidence>
<feature type="transmembrane region" description="Helical" evidence="11">
    <location>
        <begin position="356"/>
        <end position="374"/>
    </location>
</feature>
<dbReference type="Gene3D" id="3.40.50.720">
    <property type="entry name" value="NAD(P)-binding Rossmann-like Domain"/>
    <property type="match status" value="1"/>
</dbReference>
<accession>A0A7T7WII1</accession>
<evidence type="ECO:0000313" key="13">
    <source>
        <dbReference type="EMBL" id="QQN88368.1"/>
    </source>
</evidence>
<keyword evidence="7 11" id="KW-1133">Transmembrane helix</keyword>
<feature type="transmembrane region" description="Helical" evidence="11">
    <location>
        <begin position="289"/>
        <end position="311"/>
    </location>
</feature>
<dbReference type="Pfam" id="PF02254">
    <property type="entry name" value="TrkA_N"/>
    <property type="match status" value="1"/>
</dbReference>
<feature type="transmembrane region" description="Helical" evidence="11">
    <location>
        <begin position="6"/>
        <end position="22"/>
    </location>
</feature>
<evidence type="ECO:0000256" key="10">
    <source>
        <dbReference type="SAM" id="MobiDB-lite"/>
    </source>
</evidence>
<comment type="subcellular location">
    <subcellularLocation>
        <location evidence="1">Endomembrane system</location>
        <topology evidence="1">Multi-pass membrane protein</topology>
    </subcellularLocation>
</comment>
<keyword evidence="9 11" id="KW-0472">Membrane</keyword>
<proteinExistence type="predicted"/>
<dbReference type="PROSITE" id="PS51201">
    <property type="entry name" value="RCK_N"/>
    <property type="match status" value="1"/>
</dbReference>
<feature type="domain" description="RCK N-terminal" evidence="12">
    <location>
        <begin position="401"/>
        <end position="517"/>
    </location>
</feature>
<dbReference type="AlphaFoldDB" id="A0A7T7WII1"/>
<evidence type="ECO:0000256" key="11">
    <source>
        <dbReference type="SAM" id="Phobius"/>
    </source>
</evidence>
<dbReference type="PANTHER" id="PTHR46157:SF4">
    <property type="entry name" value="K(+) EFFLUX ANTIPORTER 3, CHLOROPLASTIC"/>
    <property type="match status" value="1"/>
</dbReference>
<dbReference type="GO" id="GO:1902600">
    <property type="term" value="P:proton transmembrane transport"/>
    <property type="evidence" value="ECO:0007669"/>
    <property type="project" value="InterPro"/>
</dbReference>
<dbReference type="InterPro" id="IPR003148">
    <property type="entry name" value="RCK_N"/>
</dbReference>
<dbReference type="GO" id="GO:0015297">
    <property type="term" value="F:antiporter activity"/>
    <property type="evidence" value="ECO:0007669"/>
    <property type="project" value="UniProtKB-KW"/>
</dbReference>
<feature type="transmembrane region" description="Helical" evidence="11">
    <location>
        <begin position="151"/>
        <end position="171"/>
    </location>
</feature>
<dbReference type="PANTHER" id="PTHR46157">
    <property type="entry name" value="K(+) EFFLUX ANTIPORTER 3, CHLOROPLASTIC"/>
    <property type="match status" value="1"/>
</dbReference>
<evidence type="ECO:0000259" key="12">
    <source>
        <dbReference type="PROSITE" id="PS51201"/>
    </source>
</evidence>
<feature type="compositionally biased region" description="Basic and acidic residues" evidence="10">
    <location>
        <begin position="586"/>
        <end position="596"/>
    </location>
</feature>
<dbReference type="FunFam" id="3.40.50.720:FF:000036">
    <property type="entry name" value="Glutathione-regulated potassium-efflux system protein KefB"/>
    <property type="match status" value="1"/>
</dbReference>
<protein>
    <submittedName>
        <fullName evidence="13">Cation:proton antiporter</fullName>
    </submittedName>
</protein>
<keyword evidence="3" id="KW-0050">Antiport</keyword>
<evidence type="ECO:0000256" key="7">
    <source>
        <dbReference type="ARBA" id="ARBA00022989"/>
    </source>
</evidence>